<protein>
    <recommendedName>
        <fullName evidence="2">F-box domain-containing protein</fullName>
    </recommendedName>
</protein>
<dbReference type="InterPro" id="IPR001810">
    <property type="entry name" value="F-box_dom"/>
</dbReference>
<reference evidence="3" key="1">
    <citation type="submission" date="2023-01" db="EMBL/GenBank/DDBJ databases">
        <authorList>
            <person name="Piombo E."/>
        </authorList>
    </citation>
    <scope>NUCLEOTIDE SEQUENCE</scope>
</reference>
<feature type="compositionally biased region" description="Pro residues" evidence="1">
    <location>
        <begin position="158"/>
        <end position="170"/>
    </location>
</feature>
<feature type="domain" description="F-box" evidence="2">
    <location>
        <begin position="186"/>
        <end position="232"/>
    </location>
</feature>
<proteinExistence type="predicted"/>
<feature type="region of interest" description="Disordered" evidence="1">
    <location>
        <begin position="86"/>
        <end position="135"/>
    </location>
</feature>
<keyword evidence="4" id="KW-1185">Reference proteome</keyword>
<evidence type="ECO:0000256" key="1">
    <source>
        <dbReference type="SAM" id="MobiDB-lite"/>
    </source>
</evidence>
<evidence type="ECO:0000259" key="2">
    <source>
        <dbReference type="PROSITE" id="PS50181"/>
    </source>
</evidence>
<sequence length="572" mass="65121">MPLDQPPPYRLVEGSASRRDDERGPAEDCTSKKDDERGLAEESISKKDDERGPVEDSASRKDDERAVSPCIQITAPPKKSLHWWRSLLGSRSKKPHDPPKPVTSSRILHAAPYPGAPFLKPHDPTRPPAFSLKPIDPPQPVASCLELHGPPQLRESFPDPPQYSPMPPKAEGPRRIYERTSRPRQESPVFKLPKPVLIKIMMGLSPISLWSLRQASALFRTLFDDRQFYSFHDKVGLHDAHIKFSTGIMSEEERREARAMLQPRKEVERWCTACTRVRLRGEFEPAVIKLRELRFCDACGERHAGIFFPQESIERGDENLVCIGRLGKWELCSHMEPIMWDSLKDILSVPNIEKYGRCPHPEHQRCSKKGSTKYSSFPRMLLIRRLPPNDSHTTIKIGWDLPLLDIDSRDPPSTAGIRRTLQQLIVGGALRNHKTCPHMADGKALSDFISAAVCDCFRKPAWLSLLDDIPTLAGIFHEKNKHIFWCDSPGCATGRDIGLWQDMVKEEMGLHHERYEEPNMELCDWFTHLRRSRKLGYSQIRMPPRATVPKLPGFLHAVRVAAKGEFQNYAGP</sequence>
<dbReference type="PROSITE" id="PS50181">
    <property type="entry name" value="FBOX"/>
    <property type="match status" value="1"/>
</dbReference>
<evidence type="ECO:0000313" key="4">
    <source>
        <dbReference type="Proteomes" id="UP001160390"/>
    </source>
</evidence>
<feature type="region of interest" description="Disordered" evidence="1">
    <location>
        <begin position="1"/>
        <end position="74"/>
    </location>
</feature>
<dbReference type="SUPFAM" id="SSF81383">
    <property type="entry name" value="F-box domain"/>
    <property type="match status" value="1"/>
</dbReference>
<dbReference type="Proteomes" id="UP001160390">
    <property type="component" value="Unassembled WGS sequence"/>
</dbReference>
<name>A0AA35VEM9_9HYPO</name>
<dbReference type="InterPro" id="IPR036047">
    <property type="entry name" value="F-box-like_dom_sf"/>
</dbReference>
<gene>
    <name evidence="3" type="ORF">CCHLO57077_00006616</name>
</gene>
<organism evidence="3 4">
    <name type="scientific">Clonostachys chloroleuca</name>
    <dbReference type="NCBI Taxonomy" id="1926264"/>
    <lineage>
        <taxon>Eukaryota</taxon>
        <taxon>Fungi</taxon>
        <taxon>Dikarya</taxon>
        <taxon>Ascomycota</taxon>
        <taxon>Pezizomycotina</taxon>
        <taxon>Sordariomycetes</taxon>
        <taxon>Hypocreomycetidae</taxon>
        <taxon>Hypocreales</taxon>
        <taxon>Bionectriaceae</taxon>
        <taxon>Clonostachys</taxon>
    </lineage>
</organism>
<accession>A0AA35VEM9</accession>
<dbReference type="AlphaFoldDB" id="A0AA35VEM9"/>
<evidence type="ECO:0000313" key="3">
    <source>
        <dbReference type="EMBL" id="CAI6101381.1"/>
    </source>
</evidence>
<comment type="caution">
    <text evidence="3">The sequence shown here is derived from an EMBL/GenBank/DDBJ whole genome shotgun (WGS) entry which is preliminary data.</text>
</comment>
<feature type="compositionally biased region" description="Basic and acidic residues" evidence="1">
    <location>
        <begin position="16"/>
        <end position="66"/>
    </location>
</feature>
<feature type="region of interest" description="Disordered" evidence="1">
    <location>
        <begin position="150"/>
        <end position="173"/>
    </location>
</feature>
<dbReference type="EMBL" id="CABFNP030001360">
    <property type="protein sequence ID" value="CAI6101381.1"/>
    <property type="molecule type" value="Genomic_DNA"/>
</dbReference>